<reference evidence="3" key="1">
    <citation type="submission" date="2019-03" db="EMBL/GenBank/DDBJ databases">
        <title>Single cell metagenomics reveals metabolic interactions within the superorganism composed of flagellate Streblomastix strix and complex community of Bacteroidetes bacteria on its surface.</title>
        <authorList>
            <person name="Treitli S.C."/>
            <person name="Kolisko M."/>
            <person name="Husnik F."/>
            <person name="Keeling P."/>
            <person name="Hampl V."/>
        </authorList>
    </citation>
    <scope>NUCLEOTIDE SEQUENCE</scope>
    <source>
        <strain evidence="3">STM</strain>
    </source>
</reference>
<dbReference type="PANTHER" id="PTHR12835:SF5">
    <property type="entry name" value="BIOTIN--PROTEIN LIGASE"/>
    <property type="match status" value="1"/>
</dbReference>
<dbReference type="PROSITE" id="PS51733">
    <property type="entry name" value="BPL_LPL_CATALYTIC"/>
    <property type="match status" value="1"/>
</dbReference>
<dbReference type="InterPro" id="IPR045864">
    <property type="entry name" value="aa-tRNA-synth_II/BPL/LPL"/>
</dbReference>
<dbReference type="CDD" id="cd16442">
    <property type="entry name" value="BPL"/>
    <property type="match status" value="1"/>
</dbReference>
<dbReference type="InterPro" id="IPR004408">
    <property type="entry name" value="Biotin_CoA_COase_ligase"/>
</dbReference>
<dbReference type="EMBL" id="SNRY01000034">
    <property type="protein sequence ID" value="KAA6350075.1"/>
    <property type="molecule type" value="Genomic_DNA"/>
</dbReference>
<dbReference type="PANTHER" id="PTHR12835">
    <property type="entry name" value="BIOTIN PROTEIN LIGASE"/>
    <property type="match status" value="1"/>
</dbReference>
<name>A0A5J4SY26_9ZZZZ</name>
<protein>
    <submittedName>
        <fullName evidence="3">Bifunctional ligase/repressor BirA</fullName>
        <ecNumber evidence="3">6.3.4.15</ecNumber>
    </submittedName>
</protein>
<dbReference type="GO" id="GO:0004077">
    <property type="term" value="F:biotin--[biotin carboxyl-carrier protein] ligase activity"/>
    <property type="evidence" value="ECO:0007669"/>
    <property type="project" value="UniProtKB-EC"/>
</dbReference>
<dbReference type="InterPro" id="IPR004143">
    <property type="entry name" value="BPL_LPL_catalytic"/>
</dbReference>
<dbReference type="GO" id="GO:0005737">
    <property type="term" value="C:cytoplasm"/>
    <property type="evidence" value="ECO:0007669"/>
    <property type="project" value="TreeGrafter"/>
</dbReference>
<accession>A0A5J4SY26</accession>
<dbReference type="Gene3D" id="3.30.930.10">
    <property type="entry name" value="Bira Bifunctional Protein, Domain 2"/>
    <property type="match status" value="1"/>
</dbReference>
<sequence>MPCFDASFPVPLIRLEETDSTSRYLTTLCEHNDVEEFTIVLSCFQTAGRGQREHSWESEAGKNLLFSLALYPSFLEVQNQFLLSQVVSLSMKEGLEEFASGFSIKWPNDIYWGKKKIGGMLIENDLTGSRIRRSIVGVGININQEKFYSFVSNPVSLTQITGNRYDLLSVLESLVRRCIYYYGLLRKGETNLVAQRYCQSLFRREGMYPYADKDGEFVAKFVRIEQIGTLVLEDQCGKQRKYAFGEVRFLKEEVVF</sequence>
<comment type="caution">
    <text evidence="3">The sequence shown here is derived from an EMBL/GenBank/DDBJ whole genome shotgun (WGS) entry which is preliminary data.</text>
</comment>
<organism evidence="3">
    <name type="scientific">termite gut metagenome</name>
    <dbReference type="NCBI Taxonomy" id="433724"/>
    <lineage>
        <taxon>unclassified sequences</taxon>
        <taxon>metagenomes</taxon>
        <taxon>organismal metagenomes</taxon>
    </lineage>
</organism>
<keyword evidence="1 3" id="KW-0436">Ligase</keyword>
<dbReference type="AlphaFoldDB" id="A0A5J4SY26"/>
<dbReference type="EC" id="6.3.4.15" evidence="3"/>
<gene>
    <name evidence="3" type="ORF">EZS27_002539</name>
</gene>
<proteinExistence type="predicted"/>
<feature type="domain" description="BPL/LPL catalytic" evidence="2">
    <location>
        <begin position="7"/>
        <end position="186"/>
    </location>
</feature>
<evidence type="ECO:0000259" key="2">
    <source>
        <dbReference type="PROSITE" id="PS51733"/>
    </source>
</evidence>
<evidence type="ECO:0000256" key="1">
    <source>
        <dbReference type="ARBA" id="ARBA00022598"/>
    </source>
</evidence>
<evidence type="ECO:0000313" key="3">
    <source>
        <dbReference type="EMBL" id="KAA6350075.1"/>
    </source>
</evidence>
<dbReference type="NCBIfam" id="TIGR00121">
    <property type="entry name" value="birA_ligase"/>
    <property type="match status" value="1"/>
</dbReference>
<dbReference type="SUPFAM" id="SSF55681">
    <property type="entry name" value="Class II aaRS and biotin synthetases"/>
    <property type="match status" value="1"/>
</dbReference>
<dbReference type="Pfam" id="PF03099">
    <property type="entry name" value="BPL_LplA_LipB"/>
    <property type="match status" value="1"/>
</dbReference>